<keyword evidence="6 15" id="KW-0812">Transmembrane</keyword>
<accession>A0A200PXG6</accession>
<dbReference type="InterPro" id="IPR013083">
    <property type="entry name" value="Znf_RING/FYVE/PHD"/>
</dbReference>
<dbReference type="InterPro" id="IPR044600">
    <property type="entry name" value="ATL1/ATL16-like"/>
</dbReference>
<evidence type="ECO:0000256" key="11">
    <source>
        <dbReference type="ARBA" id="ARBA00022989"/>
    </source>
</evidence>
<evidence type="ECO:0000256" key="13">
    <source>
        <dbReference type="PROSITE-ProRule" id="PRU00175"/>
    </source>
</evidence>
<evidence type="ECO:0000256" key="4">
    <source>
        <dbReference type="ARBA" id="ARBA00012483"/>
    </source>
</evidence>
<dbReference type="PANTHER" id="PTHR46913">
    <property type="entry name" value="RING-H2 FINGER PROTEIN ATL16"/>
    <property type="match status" value="1"/>
</dbReference>
<evidence type="ECO:0000256" key="2">
    <source>
        <dbReference type="ARBA" id="ARBA00004167"/>
    </source>
</evidence>
<reference evidence="17 18" key="1">
    <citation type="journal article" date="2017" name="Mol. Plant">
        <title>The Genome of Medicinal Plant Macleaya cordata Provides New Insights into Benzylisoquinoline Alkaloids Metabolism.</title>
        <authorList>
            <person name="Liu X."/>
            <person name="Liu Y."/>
            <person name="Huang P."/>
            <person name="Ma Y."/>
            <person name="Qing Z."/>
            <person name="Tang Q."/>
            <person name="Cao H."/>
            <person name="Cheng P."/>
            <person name="Zheng Y."/>
            <person name="Yuan Z."/>
            <person name="Zhou Y."/>
            <person name="Liu J."/>
            <person name="Tang Z."/>
            <person name="Zhuo Y."/>
            <person name="Zhang Y."/>
            <person name="Yu L."/>
            <person name="Huang J."/>
            <person name="Yang P."/>
            <person name="Peng Q."/>
            <person name="Zhang J."/>
            <person name="Jiang W."/>
            <person name="Zhang Z."/>
            <person name="Lin K."/>
            <person name="Ro D.K."/>
            <person name="Chen X."/>
            <person name="Xiong X."/>
            <person name="Shang Y."/>
            <person name="Huang S."/>
            <person name="Zeng J."/>
        </authorList>
    </citation>
    <scope>NUCLEOTIDE SEQUENCE [LARGE SCALE GENOMIC DNA]</scope>
    <source>
        <strain evidence="18">cv. BLH2017</strain>
        <tissue evidence="17">Root</tissue>
    </source>
</reference>
<keyword evidence="12 15" id="KW-0472">Membrane</keyword>
<dbReference type="InParanoid" id="A0A200PXG6"/>
<comment type="caution">
    <text evidence="17">The sequence shown here is derived from an EMBL/GenBank/DDBJ whole genome shotgun (WGS) entry which is preliminary data.</text>
</comment>
<evidence type="ECO:0000256" key="8">
    <source>
        <dbReference type="ARBA" id="ARBA00022771"/>
    </source>
</evidence>
<evidence type="ECO:0000256" key="15">
    <source>
        <dbReference type="SAM" id="Phobius"/>
    </source>
</evidence>
<keyword evidence="18" id="KW-1185">Reference proteome</keyword>
<protein>
    <recommendedName>
        <fullName evidence="4">RING-type E3 ubiquitin transferase</fullName>
        <ecNumber evidence="4">2.3.2.27</ecNumber>
    </recommendedName>
</protein>
<dbReference type="InterPro" id="IPR001841">
    <property type="entry name" value="Znf_RING"/>
</dbReference>
<dbReference type="Pfam" id="PF13639">
    <property type="entry name" value="zf-RING_2"/>
    <property type="match status" value="1"/>
</dbReference>
<keyword evidence="5" id="KW-0808">Transferase</keyword>
<evidence type="ECO:0000256" key="1">
    <source>
        <dbReference type="ARBA" id="ARBA00000900"/>
    </source>
</evidence>
<dbReference type="GO" id="GO:0061630">
    <property type="term" value="F:ubiquitin protein ligase activity"/>
    <property type="evidence" value="ECO:0007669"/>
    <property type="project" value="UniProtKB-EC"/>
</dbReference>
<feature type="compositionally biased region" description="Low complexity" evidence="14">
    <location>
        <begin position="389"/>
        <end position="400"/>
    </location>
</feature>
<dbReference type="AlphaFoldDB" id="A0A200PXG6"/>
<evidence type="ECO:0000256" key="6">
    <source>
        <dbReference type="ARBA" id="ARBA00022692"/>
    </source>
</evidence>
<dbReference type="PROSITE" id="PS50089">
    <property type="entry name" value="ZF_RING_2"/>
    <property type="match status" value="1"/>
</dbReference>
<keyword evidence="10" id="KW-0862">Zinc</keyword>
<dbReference type="GO" id="GO:0016567">
    <property type="term" value="P:protein ubiquitination"/>
    <property type="evidence" value="ECO:0007669"/>
    <property type="project" value="UniProtKB-UniPathway"/>
</dbReference>
<feature type="region of interest" description="Disordered" evidence="14">
    <location>
        <begin position="352"/>
        <end position="400"/>
    </location>
</feature>
<evidence type="ECO:0000256" key="5">
    <source>
        <dbReference type="ARBA" id="ARBA00022679"/>
    </source>
</evidence>
<evidence type="ECO:0000259" key="16">
    <source>
        <dbReference type="PROSITE" id="PS50089"/>
    </source>
</evidence>
<feature type="transmembrane region" description="Helical" evidence="15">
    <location>
        <begin position="56"/>
        <end position="81"/>
    </location>
</feature>
<comment type="subcellular location">
    <subcellularLocation>
        <location evidence="2">Membrane</location>
        <topology evidence="2">Single-pass membrane protein</topology>
    </subcellularLocation>
</comment>
<proteinExistence type="predicted"/>
<keyword evidence="7" id="KW-0479">Metal-binding</keyword>
<evidence type="ECO:0000313" key="17">
    <source>
        <dbReference type="EMBL" id="OVA02929.1"/>
    </source>
</evidence>
<dbReference type="CDD" id="cd16461">
    <property type="entry name" value="RING-H2_EL5-like"/>
    <property type="match status" value="1"/>
</dbReference>
<gene>
    <name evidence="17" type="ORF">BVC80_9095g132</name>
</gene>
<evidence type="ECO:0000256" key="14">
    <source>
        <dbReference type="SAM" id="MobiDB-lite"/>
    </source>
</evidence>
<dbReference type="FunCoup" id="A0A200PXG6">
    <property type="interactions" value="201"/>
</dbReference>
<evidence type="ECO:0000256" key="10">
    <source>
        <dbReference type="ARBA" id="ARBA00022833"/>
    </source>
</evidence>
<dbReference type="GO" id="GO:0016020">
    <property type="term" value="C:membrane"/>
    <property type="evidence" value="ECO:0007669"/>
    <property type="project" value="UniProtKB-SubCell"/>
</dbReference>
<dbReference type="OMA" id="PSVHEPW"/>
<dbReference type="Proteomes" id="UP000195402">
    <property type="component" value="Unassembled WGS sequence"/>
</dbReference>
<dbReference type="OrthoDB" id="9984778at2759"/>
<comment type="pathway">
    <text evidence="3">Protein modification; protein ubiquitination.</text>
</comment>
<dbReference type="SMART" id="SM00184">
    <property type="entry name" value="RING"/>
    <property type="match status" value="1"/>
</dbReference>
<evidence type="ECO:0000256" key="3">
    <source>
        <dbReference type="ARBA" id="ARBA00004906"/>
    </source>
</evidence>
<dbReference type="EMBL" id="MVGT01003947">
    <property type="protein sequence ID" value="OVA02929.1"/>
    <property type="molecule type" value="Genomic_DNA"/>
</dbReference>
<evidence type="ECO:0000256" key="9">
    <source>
        <dbReference type="ARBA" id="ARBA00022786"/>
    </source>
</evidence>
<feature type="domain" description="RING-type" evidence="16">
    <location>
        <begin position="144"/>
        <end position="186"/>
    </location>
</feature>
<keyword evidence="9" id="KW-0833">Ubl conjugation pathway</keyword>
<organism evidence="17 18">
    <name type="scientific">Macleaya cordata</name>
    <name type="common">Five-seeded plume-poppy</name>
    <name type="synonym">Bocconia cordata</name>
    <dbReference type="NCBI Taxonomy" id="56857"/>
    <lineage>
        <taxon>Eukaryota</taxon>
        <taxon>Viridiplantae</taxon>
        <taxon>Streptophyta</taxon>
        <taxon>Embryophyta</taxon>
        <taxon>Tracheophyta</taxon>
        <taxon>Spermatophyta</taxon>
        <taxon>Magnoliopsida</taxon>
        <taxon>Ranunculales</taxon>
        <taxon>Papaveraceae</taxon>
        <taxon>Papaveroideae</taxon>
        <taxon>Macleaya</taxon>
    </lineage>
</organism>
<dbReference type="UniPathway" id="UPA00143"/>
<dbReference type="FunFam" id="3.30.40.10:FF:000233">
    <property type="entry name" value="RING-H2 finger protein ATL54"/>
    <property type="match status" value="1"/>
</dbReference>
<evidence type="ECO:0000256" key="12">
    <source>
        <dbReference type="ARBA" id="ARBA00023136"/>
    </source>
</evidence>
<dbReference type="Gene3D" id="3.30.40.10">
    <property type="entry name" value="Zinc/RING finger domain, C3HC4 (zinc finger)"/>
    <property type="match status" value="1"/>
</dbReference>
<dbReference type="SUPFAM" id="SSF57850">
    <property type="entry name" value="RING/U-box"/>
    <property type="match status" value="1"/>
</dbReference>
<dbReference type="PANTHER" id="PTHR46913:SF22">
    <property type="entry name" value="RING-TYPE E3 UBIQUITIN TRANSFERASE"/>
    <property type="match status" value="1"/>
</dbReference>
<evidence type="ECO:0000256" key="7">
    <source>
        <dbReference type="ARBA" id="ARBA00022723"/>
    </source>
</evidence>
<keyword evidence="11 15" id="KW-1133">Transmembrane helix</keyword>
<name>A0A200PXG6_MACCD</name>
<sequence>MGSVGNPQSWVPYENIKDCSQGFCSLYCPQWCYIISPPSPPFGFSDDDSGTNFSPLVIAIIGILASAFLLVSYYTVISKYCGNLESMRRRRTNRDQNQELDENQNPSNQEPWQVSATGLDEALIKTITVCKYKKGDGFVEGTDCSVCLSEFQEDESLRLLPKCSHAFHLSCIDKWLKSHANCPLCRASIVCTSPLPLQILTLNPTDIRSSIECENENNSVNVQEPLERIDHQDGSSSRNVRDFEENDTIIEIRDEGIQQIRRSISMDMSRDRVSIADILCVNQDDSQLTEDHQRFQEGIGSSKQNLGGNSKLIAHRSRVLHCVMSSPVTMKRSLSSGRFLFSTTRHGRSRNLDIPIPCAPAPYGPQRQRFPWPRKGPERFMNNDGNRGSAFSSSSDSITI</sequence>
<keyword evidence="8 13" id="KW-0863">Zinc-finger</keyword>
<evidence type="ECO:0000313" key="18">
    <source>
        <dbReference type="Proteomes" id="UP000195402"/>
    </source>
</evidence>
<dbReference type="EC" id="2.3.2.27" evidence="4"/>
<dbReference type="GO" id="GO:0008270">
    <property type="term" value="F:zinc ion binding"/>
    <property type="evidence" value="ECO:0007669"/>
    <property type="project" value="UniProtKB-KW"/>
</dbReference>
<comment type="catalytic activity">
    <reaction evidence="1">
        <text>S-ubiquitinyl-[E2 ubiquitin-conjugating enzyme]-L-cysteine + [acceptor protein]-L-lysine = [E2 ubiquitin-conjugating enzyme]-L-cysteine + N(6)-ubiquitinyl-[acceptor protein]-L-lysine.</text>
        <dbReference type="EC" id="2.3.2.27"/>
    </reaction>
</comment>
<dbReference type="STRING" id="56857.A0A200PXG6"/>